<name>A0A939DTG9_9MICO</name>
<dbReference type="InterPro" id="IPR011659">
    <property type="entry name" value="WD40"/>
</dbReference>
<evidence type="ECO:0000256" key="1">
    <source>
        <dbReference type="ARBA" id="ARBA00022801"/>
    </source>
</evidence>
<keyword evidence="2" id="KW-0645">Protease</keyword>
<keyword evidence="2" id="KW-0720">Serine protease</keyword>
<dbReference type="SUPFAM" id="SSF69304">
    <property type="entry name" value="Tricorn protease N-terminal domain"/>
    <property type="match status" value="1"/>
</dbReference>
<dbReference type="Gene3D" id="2.130.10.10">
    <property type="entry name" value="YVTN repeat-like/Quinoprotein amine dehydrogenase"/>
    <property type="match status" value="1"/>
</dbReference>
<dbReference type="InterPro" id="IPR001375">
    <property type="entry name" value="Peptidase_S9_cat"/>
</dbReference>
<dbReference type="GO" id="GO:0006508">
    <property type="term" value="P:proteolysis"/>
    <property type="evidence" value="ECO:0007669"/>
    <property type="project" value="InterPro"/>
</dbReference>
<organism evidence="4 5">
    <name type="scientific">Microbacterium esteraromaticum</name>
    <dbReference type="NCBI Taxonomy" id="57043"/>
    <lineage>
        <taxon>Bacteria</taxon>
        <taxon>Bacillati</taxon>
        <taxon>Actinomycetota</taxon>
        <taxon>Actinomycetes</taxon>
        <taxon>Micrococcales</taxon>
        <taxon>Microbacteriaceae</taxon>
        <taxon>Microbacterium</taxon>
    </lineage>
</organism>
<feature type="domain" description="Peptidase S9 prolyl oligopeptidase catalytic" evidence="3">
    <location>
        <begin position="452"/>
        <end position="661"/>
    </location>
</feature>
<accession>A0A939DTG9</accession>
<dbReference type="AlphaFoldDB" id="A0A939DTG9"/>
<dbReference type="PANTHER" id="PTHR42776">
    <property type="entry name" value="SERINE PEPTIDASE S9 FAMILY MEMBER"/>
    <property type="match status" value="1"/>
</dbReference>
<comment type="caution">
    <text evidence="4">The sequence shown here is derived from an EMBL/GenBank/DDBJ whole genome shotgun (WGS) entry which is preliminary data.</text>
</comment>
<keyword evidence="1" id="KW-0378">Hydrolase</keyword>
<dbReference type="PANTHER" id="PTHR42776:SF4">
    <property type="entry name" value="ACYLAMINO-ACID-RELEASING ENZYME"/>
    <property type="match status" value="1"/>
</dbReference>
<sequence length="673" mass="73636">MKASKMNPDDVFSDFGDIEAFSRVCRIDSIAASAAGRVVAEVRWPVSSGARLKSSLWELDPHGEKRARRITFSEEGERAPRFCADGSLIFVSRRHGGAGEGEPRQTSLWRLPEHGEAHRLAGFAGDLTVHGIAEDGTVLASTSVLVGSNLDNDATRRKERRESERSTILHTGMPIRHYDRELGEACPHLVLVRPDGGVVDLTPDVDAIALVGVTADISPDGRRVVTTWKERLTGAATRANLMLIDTHTLEQTPYLSCADGADFTAPVFSPSGARLAVTRTTRPTPTDPQYAFLEIRTLDGDADAVVADVGDMTVKEYTWQAEENLLATGDLHSSGAVISIDSANGRSVAIVTGGVFASLATTAGEDVFALRNSLLAPSEPVRLRHPDLPFALPAPGRIGALPGRLERVEVEVDGTRVGGWLCTPNSATISHPAPAMLWVHGGPHSSYNAWGWRWNPWLAVARGYAVLMPDPAMSTGYGHSGLKRGWPRRPDVVYRECEALFDQVIRRDEIDHTRTAMLGGSFGGFMANWIAGQTDRFDAIVSHASLWALDQQHRTTDLATDKMRAHGHEADNADWYRAFSPNVNLSRVVTPMLITHGNQDYRVPVSESLRMWWDLVSSWDGPPETMPHRFLQMTNENHAIVRPSNTKTWIQVVLAFCDQHVLGAGPISEELVS</sequence>
<dbReference type="Gene3D" id="3.40.50.1820">
    <property type="entry name" value="alpha/beta hydrolase"/>
    <property type="match status" value="1"/>
</dbReference>
<dbReference type="SUPFAM" id="SSF53474">
    <property type="entry name" value="alpha/beta-Hydrolases"/>
    <property type="match status" value="1"/>
</dbReference>
<dbReference type="Pfam" id="PF00326">
    <property type="entry name" value="Peptidase_S9"/>
    <property type="match status" value="1"/>
</dbReference>
<dbReference type="Pfam" id="PF07676">
    <property type="entry name" value="PD40"/>
    <property type="match status" value="1"/>
</dbReference>
<dbReference type="GO" id="GO:0004252">
    <property type="term" value="F:serine-type endopeptidase activity"/>
    <property type="evidence" value="ECO:0007669"/>
    <property type="project" value="TreeGrafter"/>
</dbReference>
<dbReference type="EMBL" id="JAEMWU010000001">
    <property type="protein sequence ID" value="MBN8204865.1"/>
    <property type="molecule type" value="Genomic_DNA"/>
</dbReference>
<proteinExistence type="predicted"/>
<evidence type="ECO:0000259" key="3">
    <source>
        <dbReference type="Pfam" id="PF00326"/>
    </source>
</evidence>
<dbReference type="InterPro" id="IPR015943">
    <property type="entry name" value="WD40/YVTN_repeat-like_dom_sf"/>
</dbReference>
<evidence type="ECO:0000313" key="4">
    <source>
        <dbReference type="EMBL" id="MBN8204865.1"/>
    </source>
</evidence>
<dbReference type="Proteomes" id="UP000664385">
    <property type="component" value="Unassembled WGS sequence"/>
</dbReference>
<gene>
    <name evidence="4" type="ORF">JF543_02700</name>
</gene>
<reference evidence="4" key="1">
    <citation type="submission" date="2020-12" db="EMBL/GenBank/DDBJ databases">
        <title>PHA producing bacteria isolated from mangrove.</title>
        <authorList>
            <person name="Zheng W."/>
            <person name="Yu S."/>
            <person name="Huang Y."/>
        </authorList>
    </citation>
    <scope>NUCLEOTIDE SEQUENCE</scope>
    <source>
        <strain evidence="4">GN8-5</strain>
    </source>
</reference>
<protein>
    <submittedName>
        <fullName evidence="4">S9 family peptidase</fullName>
    </submittedName>
</protein>
<evidence type="ECO:0000256" key="2">
    <source>
        <dbReference type="ARBA" id="ARBA00022825"/>
    </source>
</evidence>
<dbReference type="InterPro" id="IPR029058">
    <property type="entry name" value="AB_hydrolase_fold"/>
</dbReference>
<evidence type="ECO:0000313" key="5">
    <source>
        <dbReference type="Proteomes" id="UP000664385"/>
    </source>
</evidence>